<dbReference type="Proteomes" id="UP000195607">
    <property type="component" value="Chromosome I"/>
</dbReference>
<dbReference type="EMBL" id="LT671858">
    <property type="protein sequence ID" value="SIM84894.1"/>
    <property type="molecule type" value="Genomic_DNA"/>
</dbReference>
<organism evidence="1 2">
    <name type="scientific">Cuniculiplasma divulgatum</name>
    <dbReference type="NCBI Taxonomy" id="1673428"/>
    <lineage>
        <taxon>Archaea</taxon>
        <taxon>Methanobacteriati</taxon>
        <taxon>Thermoplasmatota</taxon>
        <taxon>Thermoplasmata</taxon>
        <taxon>Thermoplasmatales</taxon>
        <taxon>Cuniculiplasmataceae</taxon>
        <taxon>Cuniculiplasma</taxon>
    </lineage>
</organism>
<evidence type="ECO:0000313" key="1">
    <source>
        <dbReference type="EMBL" id="SIM84894.1"/>
    </source>
</evidence>
<dbReference type="RefSeq" id="WP_148690192.1">
    <property type="nucleotide sequence ID" value="NZ_LT671858.1"/>
</dbReference>
<accession>A0A1N5WIA0</accession>
<dbReference type="AlphaFoldDB" id="A0A1N5WIA0"/>
<proteinExistence type="predicted"/>
<gene>
    <name evidence="1" type="ORF">CSP5_1845</name>
</gene>
<reference evidence="1 2" key="1">
    <citation type="submission" date="2016-04" db="EMBL/GenBank/DDBJ databases">
        <authorList>
            <person name="Evans L.H."/>
            <person name="Alamgir A."/>
            <person name="Owens N."/>
            <person name="Weber N.D."/>
            <person name="Virtaneva K."/>
            <person name="Barbian K."/>
            <person name="Babar A."/>
            <person name="Rosenke K."/>
        </authorList>
    </citation>
    <scope>NUCLEOTIDE SEQUENCE [LARGE SCALE GENOMIC DNA]</scope>
    <source>
        <strain evidence="2">S5(T) (JCM 30642 \VKM B-2941)</strain>
    </source>
</reference>
<sequence>MPEEKNLKSAIENSRKISDDGSLVTYDLTKGVDFSDPKSVARIISDVFFEKDALKWFKVKDEKIDFEPTYKVRIVMAEEHNKMLESVVDDFLKDLQKDDISRDFSRQIKGDADNATGLQSAITTSALKSALFHHSMDKVYGREIKDDLFLDLLEKLEIRSLNNEDLMDWKKLPL</sequence>
<dbReference type="GeneID" id="41589082"/>
<evidence type="ECO:0000313" key="2">
    <source>
        <dbReference type="Proteomes" id="UP000195607"/>
    </source>
</evidence>
<name>A0A1N5WIA0_9ARCH</name>
<protein>
    <submittedName>
        <fullName evidence="1">Uncharacterized protein</fullName>
    </submittedName>
</protein>